<evidence type="ECO:0000313" key="2">
    <source>
        <dbReference type="EMBL" id="KAJ1180802.1"/>
    </source>
</evidence>
<feature type="compositionally biased region" description="Basic and acidic residues" evidence="1">
    <location>
        <begin position="64"/>
        <end position="76"/>
    </location>
</feature>
<sequence length="130" mass="14009">MRKGNILVAGGWTGIGMNAVGRAAAETRGVKEEDAEGMSAGWRVTTDTGLEEEDAEVTSVAERAAVETGKEEEDTKVTSATGRTVVETGLEKEDTEARSMTEKGLEQALEEACNFLEVNMQKLLYKHLVT</sequence>
<feature type="region of interest" description="Disordered" evidence="1">
    <location>
        <begin position="51"/>
        <end position="80"/>
    </location>
</feature>
<dbReference type="EMBL" id="JANPWB010000006">
    <property type="protein sequence ID" value="KAJ1180802.1"/>
    <property type="molecule type" value="Genomic_DNA"/>
</dbReference>
<name>A0AAV7TVX7_PLEWA</name>
<organism evidence="2 3">
    <name type="scientific">Pleurodeles waltl</name>
    <name type="common">Iberian ribbed newt</name>
    <dbReference type="NCBI Taxonomy" id="8319"/>
    <lineage>
        <taxon>Eukaryota</taxon>
        <taxon>Metazoa</taxon>
        <taxon>Chordata</taxon>
        <taxon>Craniata</taxon>
        <taxon>Vertebrata</taxon>
        <taxon>Euteleostomi</taxon>
        <taxon>Amphibia</taxon>
        <taxon>Batrachia</taxon>
        <taxon>Caudata</taxon>
        <taxon>Salamandroidea</taxon>
        <taxon>Salamandridae</taxon>
        <taxon>Pleurodelinae</taxon>
        <taxon>Pleurodeles</taxon>
    </lineage>
</organism>
<dbReference type="AlphaFoldDB" id="A0AAV7TVX7"/>
<gene>
    <name evidence="2" type="ORF">NDU88_006018</name>
</gene>
<protein>
    <submittedName>
        <fullName evidence="2">Uncharacterized protein</fullName>
    </submittedName>
</protein>
<dbReference type="Proteomes" id="UP001066276">
    <property type="component" value="Chromosome 3_2"/>
</dbReference>
<reference evidence="2" key="1">
    <citation type="journal article" date="2022" name="bioRxiv">
        <title>Sequencing and chromosome-scale assembly of the giantPleurodeles waltlgenome.</title>
        <authorList>
            <person name="Brown T."/>
            <person name="Elewa A."/>
            <person name="Iarovenko S."/>
            <person name="Subramanian E."/>
            <person name="Araus A.J."/>
            <person name="Petzold A."/>
            <person name="Susuki M."/>
            <person name="Suzuki K.-i.T."/>
            <person name="Hayashi T."/>
            <person name="Toyoda A."/>
            <person name="Oliveira C."/>
            <person name="Osipova E."/>
            <person name="Leigh N.D."/>
            <person name="Simon A."/>
            <person name="Yun M.H."/>
        </authorList>
    </citation>
    <scope>NUCLEOTIDE SEQUENCE</scope>
    <source>
        <strain evidence="2">20211129_DDA</strain>
        <tissue evidence="2">Liver</tissue>
    </source>
</reference>
<proteinExistence type="predicted"/>
<evidence type="ECO:0000256" key="1">
    <source>
        <dbReference type="SAM" id="MobiDB-lite"/>
    </source>
</evidence>
<keyword evidence="3" id="KW-1185">Reference proteome</keyword>
<evidence type="ECO:0000313" key="3">
    <source>
        <dbReference type="Proteomes" id="UP001066276"/>
    </source>
</evidence>
<accession>A0AAV7TVX7</accession>
<comment type="caution">
    <text evidence="2">The sequence shown here is derived from an EMBL/GenBank/DDBJ whole genome shotgun (WGS) entry which is preliminary data.</text>
</comment>